<dbReference type="EMBL" id="CP017703">
    <property type="protein sequence ID" value="ASS90477.1"/>
    <property type="molecule type" value="Genomic_DNA"/>
</dbReference>
<name>A0A165Z2R8_9BACI</name>
<evidence type="ECO:0000256" key="1">
    <source>
        <dbReference type="ARBA" id="ARBA00008103"/>
    </source>
</evidence>
<dbReference type="AlphaFoldDB" id="A0A165Z2R8"/>
<gene>
    <name evidence="2" type="ORF">AP3564_09840</name>
    <name evidence="3" type="ORF">AZI98_02080</name>
</gene>
<protein>
    <submittedName>
        <fullName evidence="3">Uncharacterized protein</fullName>
    </submittedName>
</protein>
<dbReference type="RefSeq" id="WP_063386628.1">
    <property type="nucleotide sequence ID" value="NZ_CP017703.1"/>
</dbReference>
<evidence type="ECO:0000313" key="4">
    <source>
        <dbReference type="Proteomes" id="UP000076476"/>
    </source>
</evidence>
<accession>A0A163YTU0</accession>
<dbReference type="Pfam" id="PF10676">
    <property type="entry name" value="gerPA"/>
    <property type="match status" value="1"/>
</dbReference>
<dbReference type="KEGG" id="apak:AP3564_09840"/>
<keyword evidence="4" id="KW-1185">Reference proteome</keyword>
<dbReference type="PANTHER" id="PTHR37808:SF1">
    <property type="entry name" value="SPORE GERMINATION PROTEIN-LIKE PROTEIN YDZR"/>
    <property type="match status" value="1"/>
</dbReference>
<dbReference type="InterPro" id="IPR019618">
    <property type="entry name" value="Spore_germination_GerPA"/>
</dbReference>
<dbReference type="PANTHER" id="PTHR37808">
    <property type="entry name" value="SPORE GERMINATION PROTEIN-LIKE PROTEIN YDZR-RELATED"/>
    <property type="match status" value="1"/>
</dbReference>
<reference evidence="3 4" key="1">
    <citation type="submission" date="2016-04" db="EMBL/GenBank/DDBJ databases">
        <title>Draft genome sequence of Aeribacillus pallidus 8m3 from petroleum reservoir.</title>
        <authorList>
            <person name="Poltaraus A.B."/>
            <person name="Nazina T.N."/>
            <person name="Tourova T.P."/>
            <person name="Malakho S.M."/>
            <person name="Korshunova A.V."/>
            <person name="Sokolova D.S."/>
        </authorList>
    </citation>
    <scope>NUCLEOTIDE SEQUENCE [LARGE SCALE GENOMIC DNA]</scope>
    <source>
        <strain evidence="3 4">8m3</strain>
    </source>
</reference>
<proteinExistence type="inferred from homology"/>
<dbReference type="GeneID" id="301125329"/>
<accession>A0A165Z2R8</accession>
<organism evidence="3 4">
    <name type="scientific">Aeribacillus pallidus</name>
    <dbReference type="NCBI Taxonomy" id="33936"/>
    <lineage>
        <taxon>Bacteria</taxon>
        <taxon>Bacillati</taxon>
        <taxon>Bacillota</taxon>
        <taxon>Bacilli</taxon>
        <taxon>Bacillales</taxon>
        <taxon>Bacillaceae</taxon>
        <taxon>Aeribacillus</taxon>
    </lineage>
</organism>
<dbReference type="Proteomes" id="UP000076476">
    <property type="component" value="Unassembled WGS sequence"/>
</dbReference>
<dbReference type="OrthoDB" id="2382149at2"/>
<comment type="similarity">
    <text evidence="1">Belongs to the GerPA/GerPF family.</text>
</comment>
<sequence>MPAIVGPIKINSVSGGVVNFGDSFYLSPKSASKSISGSGSSCTGDFHINNNGLSITNGIDPDVNDQNQTANA</sequence>
<evidence type="ECO:0000313" key="3">
    <source>
        <dbReference type="EMBL" id="KZN97761.1"/>
    </source>
</evidence>
<evidence type="ECO:0000313" key="5">
    <source>
        <dbReference type="Proteomes" id="UP000214606"/>
    </source>
</evidence>
<reference evidence="2 5" key="2">
    <citation type="submission" date="2016-10" db="EMBL/GenBank/DDBJ databases">
        <title>The whole genome sequencing and assembly of Aeribacillus pallidus KCTC3564 strain.</title>
        <authorList>
            <person name="Lee Y.-J."/>
            <person name="Park M.-K."/>
            <person name="Yi H."/>
            <person name="Bahn Y.-S."/>
            <person name="Kim J.F."/>
            <person name="Lee D.-W."/>
        </authorList>
    </citation>
    <scope>NUCLEOTIDE SEQUENCE [LARGE SCALE GENOMIC DNA]</scope>
    <source>
        <strain evidence="2 5">KCTC3564</strain>
    </source>
</reference>
<dbReference type="STRING" id="33936.AZI98_02080"/>
<evidence type="ECO:0000313" key="2">
    <source>
        <dbReference type="EMBL" id="ASS90477.1"/>
    </source>
</evidence>
<dbReference type="Proteomes" id="UP000214606">
    <property type="component" value="Chromosome"/>
</dbReference>
<dbReference type="EMBL" id="LWBR01000006">
    <property type="protein sequence ID" value="KZN97761.1"/>
    <property type="molecule type" value="Genomic_DNA"/>
</dbReference>